<evidence type="ECO:0000259" key="19">
    <source>
        <dbReference type="PROSITE" id="PS51007"/>
    </source>
</evidence>
<dbReference type="EC" id="7.1.1.9" evidence="4"/>
<evidence type="ECO:0000259" key="18">
    <source>
        <dbReference type="PROSITE" id="PS50857"/>
    </source>
</evidence>
<feature type="domain" description="Cytochrome c" evidence="19">
    <location>
        <begin position="271"/>
        <end position="371"/>
    </location>
</feature>
<evidence type="ECO:0000256" key="9">
    <source>
        <dbReference type="ARBA" id="ARBA00022967"/>
    </source>
</evidence>
<comment type="subcellular location">
    <subcellularLocation>
        <location evidence="1">Membrane</location>
        <topology evidence="1">Multi-pass membrane protein</topology>
    </subcellularLocation>
    <subcellularLocation>
        <location evidence="2">Periplasm</location>
    </subcellularLocation>
</comment>
<dbReference type="Gene3D" id="1.10.760.10">
    <property type="entry name" value="Cytochrome c-like domain"/>
    <property type="match status" value="1"/>
</dbReference>
<dbReference type="InterPro" id="IPR036257">
    <property type="entry name" value="Cyt_c_oxidase_su2_TM_sf"/>
</dbReference>
<reference evidence="20 21" key="1">
    <citation type="submission" date="2020-07" db="EMBL/GenBank/DDBJ databases">
        <title>Novel species isolated from subtropical streams in China.</title>
        <authorList>
            <person name="Lu H."/>
        </authorList>
    </citation>
    <scope>NUCLEOTIDE SEQUENCE [LARGE SCALE GENOMIC DNA]</scope>
    <source>
        <strain evidence="20 21">FT3S</strain>
    </source>
</reference>
<evidence type="ECO:0000313" key="21">
    <source>
        <dbReference type="Proteomes" id="UP000566711"/>
    </source>
</evidence>
<dbReference type="GO" id="GO:0020037">
    <property type="term" value="F:heme binding"/>
    <property type="evidence" value="ECO:0007669"/>
    <property type="project" value="InterPro"/>
</dbReference>
<dbReference type="GO" id="GO:0042773">
    <property type="term" value="P:ATP synthesis coupled electron transport"/>
    <property type="evidence" value="ECO:0007669"/>
    <property type="project" value="TreeGrafter"/>
</dbReference>
<dbReference type="SUPFAM" id="SSF81464">
    <property type="entry name" value="Cytochrome c oxidase subunit II-like, transmembrane region"/>
    <property type="match status" value="1"/>
</dbReference>
<keyword evidence="14 17" id="KW-0472">Membrane</keyword>
<feature type="transmembrane region" description="Helical" evidence="17">
    <location>
        <begin position="83"/>
        <end position="105"/>
    </location>
</feature>
<evidence type="ECO:0000256" key="7">
    <source>
        <dbReference type="ARBA" id="ARBA00022692"/>
    </source>
</evidence>
<keyword evidence="21" id="KW-1185">Reference proteome</keyword>
<evidence type="ECO:0000256" key="17">
    <source>
        <dbReference type="SAM" id="Phobius"/>
    </source>
</evidence>
<dbReference type="PRINTS" id="PR01166">
    <property type="entry name" value="CYCOXIDASEII"/>
</dbReference>
<evidence type="ECO:0000256" key="2">
    <source>
        <dbReference type="ARBA" id="ARBA00004418"/>
    </source>
</evidence>
<dbReference type="RefSeq" id="WP_182213177.1">
    <property type="nucleotide sequence ID" value="NZ_JACEZS010000001.1"/>
</dbReference>
<dbReference type="InterPro" id="IPR008972">
    <property type="entry name" value="Cupredoxin"/>
</dbReference>
<dbReference type="PANTHER" id="PTHR22888:SF9">
    <property type="entry name" value="CYTOCHROME C OXIDASE SUBUNIT 2"/>
    <property type="match status" value="1"/>
</dbReference>
<keyword evidence="6 16" id="KW-0349">Heme</keyword>
<evidence type="ECO:0000256" key="1">
    <source>
        <dbReference type="ARBA" id="ARBA00004141"/>
    </source>
</evidence>
<evidence type="ECO:0000313" key="20">
    <source>
        <dbReference type="EMBL" id="MBA5604010.1"/>
    </source>
</evidence>
<evidence type="ECO:0000256" key="5">
    <source>
        <dbReference type="ARBA" id="ARBA00022448"/>
    </source>
</evidence>
<evidence type="ECO:0000256" key="11">
    <source>
        <dbReference type="ARBA" id="ARBA00022989"/>
    </source>
</evidence>
<accession>A0A7W2I589</accession>
<keyword evidence="10" id="KW-0249">Electron transport</keyword>
<evidence type="ECO:0000256" key="6">
    <source>
        <dbReference type="ARBA" id="ARBA00022617"/>
    </source>
</evidence>
<dbReference type="CDD" id="cd13919">
    <property type="entry name" value="CuRO_HCO_II_like_5"/>
    <property type="match status" value="1"/>
</dbReference>
<dbReference type="GO" id="GO:0004129">
    <property type="term" value="F:cytochrome-c oxidase activity"/>
    <property type="evidence" value="ECO:0007669"/>
    <property type="project" value="UniProtKB-EC"/>
</dbReference>
<protein>
    <recommendedName>
        <fullName evidence="4">cytochrome-c oxidase</fullName>
        <ecNumber evidence="4">7.1.1.9</ecNumber>
    </recommendedName>
</protein>
<dbReference type="Pfam" id="PF00116">
    <property type="entry name" value="COX2"/>
    <property type="match status" value="1"/>
</dbReference>
<evidence type="ECO:0000256" key="4">
    <source>
        <dbReference type="ARBA" id="ARBA00012949"/>
    </source>
</evidence>
<dbReference type="AlphaFoldDB" id="A0A7W2I589"/>
<comment type="caution">
    <text evidence="20">The sequence shown here is derived from an EMBL/GenBank/DDBJ whole genome shotgun (WGS) entry which is preliminary data.</text>
</comment>
<feature type="transmembrane region" description="Helical" evidence="17">
    <location>
        <begin position="40"/>
        <end position="62"/>
    </location>
</feature>
<keyword evidence="12 16" id="KW-0408">Iron</keyword>
<dbReference type="InterPro" id="IPR001505">
    <property type="entry name" value="Copper_CuA"/>
</dbReference>
<dbReference type="Gene3D" id="2.60.40.420">
    <property type="entry name" value="Cupredoxins - blue copper proteins"/>
    <property type="match status" value="1"/>
</dbReference>
<dbReference type="PANTHER" id="PTHR22888">
    <property type="entry name" value="CYTOCHROME C OXIDASE, SUBUNIT II"/>
    <property type="match status" value="1"/>
</dbReference>
<evidence type="ECO:0000256" key="3">
    <source>
        <dbReference type="ARBA" id="ARBA00007866"/>
    </source>
</evidence>
<evidence type="ECO:0000256" key="13">
    <source>
        <dbReference type="ARBA" id="ARBA00023008"/>
    </source>
</evidence>
<name>A0A7W2I589_9BURK</name>
<evidence type="ECO:0000256" key="16">
    <source>
        <dbReference type="PROSITE-ProRule" id="PRU00433"/>
    </source>
</evidence>
<dbReference type="PROSITE" id="PS51007">
    <property type="entry name" value="CYTC"/>
    <property type="match status" value="1"/>
</dbReference>
<dbReference type="GO" id="GO:0016020">
    <property type="term" value="C:membrane"/>
    <property type="evidence" value="ECO:0007669"/>
    <property type="project" value="UniProtKB-SubCell"/>
</dbReference>
<feature type="domain" description="Cytochrome oxidase subunit II copper A binding" evidence="18">
    <location>
        <begin position="112"/>
        <end position="254"/>
    </location>
</feature>
<dbReference type="Pfam" id="PF00034">
    <property type="entry name" value="Cytochrom_C"/>
    <property type="match status" value="1"/>
</dbReference>
<evidence type="ECO:0000256" key="10">
    <source>
        <dbReference type="ARBA" id="ARBA00022982"/>
    </source>
</evidence>
<keyword evidence="9" id="KW-1278">Translocase</keyword>
<keyword evidence="13" id="KW-0186">Copper</keyword>
<keyword evidence="7 17" id="KW-0812">Transmembrane</keyword>
<organism evidence="20 21">
    <name type="scientific">Rugamonas fusca</name>
    <dbReference type="NCBI Taxonomy" id="2758568"/>
    <lineage>
        <taxon>Bacteria</taxon>
        <taxon>Pseudomonadati</taxon>
        <taxon>Pseudomonadota</taxon>
        <taxon>Betaproteobacteria</taxon>
        <taxon>Burkholderiales</taxon>
        <taxon>Oxalobacteraceae</taxon>
        <taxon>Telluria group</taxon>
        <taxon>Rugamonas</taxon>
    </lineage>
</organism>
<evidence type="ECO:0000256" key="8">
    <source>
        <dbReference type="ARBA" id="ARBA00022723"/>
    </source>
</evidence>
<keyword evidence="5" id="KW-0813">Transport</keyword>
<dbReference type="InterPro" id="IPR036909">
    <property type="entry name" value="Cyt_c-like_dom_sf"/>
</dbReference>
<dbReference type="GO" id="GO:0005507">
    <property type="term" value="F:copper ion binding"/>
    <property type="evidence" value="ECO:0007669"/>
    <property type="project" value="InterPro"/>
</dbReference>
<dbReference type="Gene3D" id="1.10.287.90">
    <property type="match status" value="1"/>
</dbReference>
<dbReference type="InterPro" id="IPR009056">
    <property type="entry name" value="Cyt_c-like_dom"/>
</dbReference>
<dbReference type="GO" id="GO:0042597">
    <property type="term" value="C:periplasmic space"/>
    <property type="evidence" value="ECO:0007669"/>
    <property type="project" value="UniProtKB-SubCell"/>
</dbReference>
<evidence type="ECO:0000256" key="14">
    <source>
        <dbReference type="ARBA" id="ARBA00023136"/>
    </source>
</evidence>
<dbReference type="PROSITE" id="PS00078">
    <property type="entry name" value="COX2"/>
    <property type="match status" value="1"/>
</dbReference>
<proteinExistence type="inferred from homology"/>
<dbReference type="EMBL" id="JACEZS010000001">
    <property type="protein sequence ID" value="MBA5604010.1"/>
    <property type="molecule type" value="Genomic_DNA"/>
</dbReference>
<comment type="catalytic activity">
    <reaction evidence="15">
        <text>4 Fe(II)-[cytochrome c] + O2 + 8 H(+)(in) = 4 Fe(III)-[cytochrome c] + 2 H2O + 4 H(+)(out)</text>
        <dbReference type="Rhea" id="RHEA:11436"/>
        <dbReference type="Rhea" id="RHEA-COMP:10350"/>
        <dbReference type="Rhea" id="RHEA-COMP:14399"/>
        <dbReference type="ChEBI" id="CHEBI:15377"/>
        <dbReference type="ChEBI" id="CHEBI:15378"/>
        <dbReference type="ChEBI" id="CHEBI:15379"/>
        <dbReference type="ChEBI" id="CHEBI:29033"/>
        <dbReference type="ChEBI" id="CHEBI:29034"/>
        <dbReference type="EC" id="7.1.1.9"/>
    </reaction>
</comment>
<dbReference type="InterPro" id="IPR045187">
    <property type="entry name" value="CcO_II"/>
</dbReference>
<dbReference type="SUPFAM" id="SSF46626">
    <property type="entry name" value="Cytochrome c"/>
    <property type="match status" value="1"/>
</dbReference>
<gene>
    <name evidence="20" type="ORF">H3H36_01360</name>
</gene>
<dbReference type="SUPFAM" id="SSF49503">
    <property type="entry name" value="Cupredoxins"/>
    <property type="match status" value="1"/>
</dbReference>
<keyword evidence="8 16" id="KW-0479">Metal-binding</keyword>
<evidence type="ECO:0000256" key="12">
    <source>
        <dbReference type="ARBA" id="ARBA00023004"/>
    </source>
</evidence>
<sequence>MALPLVLILIVAGAVAFHLASPWWQTPVASNWQQMDDALMLTLVITAVAFVAINLFLAYVVLRFRHREGRRAAAEHGNKALEAWLVGLTTVGIVALLAPGLSVYAKLIHPPADAMVFEVMGQQWQWHYRLPGKDGKLGMTDVRYMGAANPFGINPDDPNGQDDVLVEGQEVHLPINRPVKVMLRSQDVLHDFFVPQFRTRMNMVPGMVTSFWFTPQKAGKFEVLCAQLCGIGHFNMRSYVVVEDAGAYASWLAAQPVFGARTTAVAAGVVPDVAAGIDPGHQGRLLAQSRGCVACHSADGSAGVGPSWKGLYGRMETMADGQTVKADEAYLKQSIMDPRARVVKGYAPVMPQQQLSAADLDALLAYIKSLGGPAPP</sequence>
<keyword evidence="11 17" id="KW-1133">Transmembrane helix</keyword>
<dbReference type="PROSITE" id="PS50857">
    <property type="entry name" value="COX2_CUA"/>
    <property type="match status" value="1"/>
</dbReference>
<dbReference type="InterPro" id="IPR002429">
    <property type="entry name" value="CcO_II-like_C"/>
</dbReference>
<dbReference type="Proteomes" id="UP000566711">
    <property type="component" value="Unassembled WGS sequence"/>
</dbReference>
<evidence type="ECO:0000256" key="15">
    <source>
        <dbReference type="ARBA" id="ARBA00047816"/>
    </source>
</evidence>
<comment type="similarity">
    <text evidence="3">Belongs to the cytochrome c oxidase subunit 2 family.</text>
</comment>